<dbReference type="Gene3D" id="3.40.50.970">
    <property type="match status" value="2"/>
</dbReference>
<evidence type="ECO:0000256" key="8">
    <source>
        <dbReference type="ARBA" id="ARBA00048578"/>
    </source>
</evidence>
<keyword evidence="7" id="KW-0456">Lyase</keyword>
<comment type="cofactor">
    <cofactor evidence="10">
        <name>Mg(2+)</name>
        <dbReference type="ChEBI" id="CHEBI:18420"/>
    </cofactor>
    <text evidence="10">Binds 1 Mg(2+) per subunit.</text>
</comment>
<evidence type="ECO:0000256" key="11">
    <source>
        <dbReference type="RuleBase" id="RU362132"/>
    </source>
</evidence>
<dbReference type="PIRSF" id="PIRSF036565">
    <property type="entry name" value="Pyruvt_ip_decrb"/>
    <property type="match status" value="1"/>
</dbReference>
<feature type="binding site" evidence="10">
    <location>
        <position position="476"/>
    </location>
    <ligand>
        <name>Mg(2+)</name>
        <dbReference type="ChEBI" id="CHEBI:18420"/>
    </ligand>
</feature>
<dbReference type="GO" id="GO:0030976">
    <property type="term" value="F:thiamine pyrophosphate binding"/>
    <property type="evidence" value="ECO:0007669"/>
    <property type="project" value="InterPro"/>
</dbReference>
<dbReference type="CDD" id="cd02005">
    <property type="entry name" value="TPP_PDC_IPDC"/>
    <property type="match status" value="1"/>
</dbReference>
<feature type="domain" description="Thiamine pyrophosphate enzyme central" evidence="12">
    <location>
        <begin position="203"/>
        <end position="329"/>
    </location>
</feature>
<proteinExistence type="inferred from homology"/>
<comment type="similarity">
    <text evidence="2 11">Belongs to the TPP enzyme family.</text>
</comment>
<dbReference type="AlphaFoldDB" id="C9K1W9"/>
<comment type="cofactor">
    <cofactor evidence="1">
        <name>thiamine diphosphate</name>
        <dbReference type="ChEBI" id="CHEBI:58937"/>
    </cofactor>
</comment>
<dbReference type="CDD" id="cd07038">
    <property type="entry name" value="TPP_PYR_PDC_IPDC_like"/>
    <property type="match status" value="1"/>
</dbReference>
<feature type="binding site" evidence="9">
    <location>
        <position position="29"/>
    </location>
    <ligand>
        <name>pyruvate</name>
        <dbReference type="ChEBI" id="CHEBI:15361"/>
        <label>1</label>
        <note>substrate; ligand shared between two neighboring subunits</note>
    </ligand>
</feature>
<dbReference type="InterPro" id="IPR012001">
    <property type="entry name" value="Thiamin_PyroP_enz_TPP-bd_dom"/>
</dbReference>
<keyword evidence="6 11" id="KW-0786">Thiamine pyrophosphate</keyword>
<evidence type="ECO:0000256" key="1">
    <source>
        <dbReference type="ARBA" id="ARBA00001964"/>
    </source>
</evidence>
<evidence type="ECO:0000259" key="14">
    <source>
        <dbReference type="Pfam" id="PF02776"/>
    </source>
</evidence>
<dbReference type="InterPro" id="IPR012000">
    <property type="entry name" value="Thiamin_PyroP_enz_cen_dom"/>
</dbReference>
<evidence type="ECO:0000256" key="2">
    <source>
        <dbReference type="ARBA" id="ARBA00007812"/>
    </source>
</evidence>
<dbReference type="PROSITE" id="PS00187">
    <property type="entry name" value="TPP_ENZYMES"/>
    <property type="match status" value="1"/>
</dbReference>
<evidence type="ECO:0000256" key="5">
    <source>
        <dbReference type="ARBA" id="ARBA00022842"/>
    </source>
</evidence>
<protein>
    <submittedName>
        <fullName evidence="15">Pyruvate decarboxylase</fullName>
    </submittedName>
</protein>
<dbReference type="Pfam" id="PF02776">
    <property type="entry name" value="TPP_enzyme_N"/>
    <property type="match status" value="1"/>
</dbReference>
<feature type="domain" description="Thiamine pyrophosphate enzyme N-terminal TPP-binding" evidence="14">
    <location>
        <begin position="7"/>
        <end position="115"/>
    </location>
</feature>
<dbReference type="FunFam" id="3.40.50.970:FF:000024">
    <property type="entry name" value="Pyruvate decarboxylase isozyme"/>
    <property type="match status" value="1"/>
</dbReference>
<feature type="binding site" evidence="10">
    <location>
        <position position="449"/>
    </location>
    <ligand>
        <name>Mg(2+)</name>
        <dbReference type="ChEBI" id="CHEBI:18420"/>
    </ligand>
</feature>
<dbReference type="FunFam" id="3.40.50.970:FF:000019">
    <property type="entry name" value="Pyruvate decarboxylase isozyme"/>
    <property type="match status" value="1"/>
</dbReference>
<dbReference type="GO" id="GO:0004737">
    <property type="term" value="F:pyruvate decarboxylase activity"/>
    <property type="evidence" value="ECO:0007669"/>
    <property type="project" value="TreeGrafter"/>
</dbReference>
<dbReference type="Pfam" id="PF02775">
    <property type="entry name" value="TPP_enzyme_C"/>
    <property type="match status" value="1"/>
</dbReference>
<feature type="binding site" evidence="9">
    <location>
        <position position="158"/>
    </location>
    <ligand>
        <name>pyruvate</name>
        <dbReference type="ChEBI" id="CHEBI:15361"/>
        <label>2</label>
        <note>allosteric activator</note>
    </ligand>
</feature>
<accession>C9K1W9</accession>
<name>C9K1W9_CANBO</name>
<dbReference type="InterPro" id="IPR029061">
    <property type="entry name" value="THDP-binding"/>
</dbReference>
<dbReference type="Pfam" id="PF00205">
    <property type="entry name" value="TPP_enzyme_M"/>
    <property type="match status" value="1"/>
</dbReference>
<dbReference type="GO" id="GO:0005829">
    <property type="term" value="C:cytosol"/>
    <property type="evidence" value="ECO:0007669"/>
    <property type="project" value="TreeGrafter"/>
</dbReference>
<feature type="binding site" evidence="10">
    <location>
        <position position="478"/>
    </location>
    <ligand>
        <name>Mg(2+)</name>
        <dbReference type="ChEBI" id="CHEBI:18420"/>
    </ligand>
</feature>
<dbReference type="InterPro" id="IPR011766">
    <property type="entry name" value="TPP_enzyme_TPP-bd"/>
</dbReference>
<feature type="binding site" evidence="9">
    <location>
        <position position="116"/>
    </location>
    <ligand>
        <name>pyruvate</name>
        <dbReference type="ChEBI" id="CHEBI:15361"/>
        <label>1</label>
        <note>substrate; ligand shared between two neighboring subunits</note>
    </ligand>
</feature>
<dbReference type="InterPro" id="IPR012110">
    <property type="entry name" value="PDC/IPDC-like"/>
</dbReference>
<keyword evidence="5 10" id="KW-0460">Magnesium</keyword>
<evidence type="ECO:0000256" key="9">
    <source>
        <dbReference type="PIRSR" id="PIRSR036565-1"/>
    </source>
</evidence>
<sequence>MSPQIPLGRYFFERMNQLDVNTIFGVPGDFNLALLDHIYEVEGMRWAGNANELNAAYAADGYSRIKGLSCLITTFGVGELSALNGVAGAFAEHVGMVHLVGVPSISATEKRLLLHHTLGNGDFHAFREMSKQISKDTLYIDNINYACEEIDRIITEAYVYKRPVYIALPTNFVEMKVDANRLKTPLETAPPLNEPAAEDEVVDAIKDIIKAAKKPIILVDACALRHDSTKAVHELSNITQFPVFTTPMGKSSVDESHPRFGGVYVGVLSQPDVKEVVESSDLILSIGGLLSDFNTGSFSYDYHTSNVIEFHSDYTKIRKAVYQDVKMPYVVERLVNELTTGGGIQGYVPTPIPKSVTDYKQAALTTSGKITQEWWWKRVSTFFRPGDIIISETGTSAFGITQSHFPTQAIGISQVLWGSIGFTVGACLGAVMGAEEKYPDRRVILFVGDGSLQLTVQEISTMCRWKLNPYLFVLNNSGYTIEKLIHGPTAQYNEIQLWDHSKMLPLFHGDHVYENYRLDSVEVANKYLEDPEFNTPNKIRMVELMLDVMDAPSNLVQQAAFSAKTNAEN</sequence>
<dbReference type="GO" id="GO:0005634">
    <property type="term" value="C:nucleus"/>
    <property type="evidence" value="ECO:0007669"/>
    <property type="project" value="TreeGrafter"/>
</dbReference>
<dbReference type="InterPro" id="IPR029035">
    <property type="entry name" value="DHS-like_NAD/FAD-binding_dom"/>
</dbReference>
<evidence type="ECO:0000256" key="4">
    <source>
        <dbReference type="ARBA" id="ARBA00022793"/>
    </source>
</evidence>
<dbReference type="PANTHER" id="PTHR43452">
    <property type="entry name" value="PYRUVATE DECARBOXYLASE"/>
    <property type="match status" value="1"/>
</dbReference>
<comment type="catalytic activity">
    <reaction evidence="8">
        <text>pyruvate + H(+) = acetaldehyde + CO2</text>
        <dbReference type="Rhea" id="RHEA:45484"/>
        <dbReference type="ChEBI" id="CHEBI:15343"/>
        <dbReference type="ChEBI" id="CHEBI:15361"/>
        <dbReference type="ChEBI" id="CHEBI:15378"/>
        <dbReference type="ChEBI" id="CHEBI:16526"/>
    </reaction>
</comment>
<dbReference type="Gene3D" id="3.40.50.1220">
    <property type="entry name" value="TPP-binding domain"/>
    <property type="match status" value="1"/>
</dbReference>
<dbReference type="GO" id="GO:0000287">
    <property type="term" value="F:magnesium ion binding"/>
    <property type="evidence" value="ECO:0007669"/>
    <property type="project" value="InterPro"/>
</dbReference>
<keyword evidence="15" id="KW-0670">Pyruvate</keyword>
<feature type="binding site" evidence="9">
    <location>
        <position position="482"/>
    </location>
    <ligand>
        <name>pyruvate</name>
        <dbReference type="ChEBI" id="CHEBI:15361"/>
        <label>1</label>
        <note>substrate; ligand shared between two neighboring subunits</note>
    </ligand>
</feature>
<dbReference type="SUPFAM" id="SSF52518">
    <property type="entry name" value="Thiamin diphosphate-binding fold (THDP-binding)"/>
    <property type="match status" value="2"/>
</dbReference>
<evidence type="ECO:0000259" key="12">
    <source>
        <dbReference type="Pfam" id="PF00205"/>
    </source>
</evidence>
<feature type="domain" description="Thiamine pyrophosphate enzyme TPP-binding" evidence="13">
    <location>
        <begin position="406"/>
        <end position="485"/>
    </location>
</feature>
<evidence type="ECO:0000256" key="7">
    <source>
        <dbReference type="ARBA" id="ARBA00023239"/>
    </source>
</evidence>
<dbReference type="GO" id="GO:0000949">
    <property type="term" value="P:aromatic amino acid family catabolic process to alcohol via Ehrlich pathway"/>
    <property type="evidence" value="ECO:0007669"/>
    <property type="project" value="TreeGrafter"/>
</dbReference>
<evidence type="ECO:0000259" key="13">
    <source>
        <dbReference type="Pfam" id="PF02775"/>
    </source>
</evidence>
<keyword evidence="4" id="KW-0210">Decarboxylase</keyword>
<reference evidence="15" key="1">
    <citation type="journal article" date="2009" name="Yeast">
        <title>Efficient production of L-lactic acid by Crabtree-negative yeast Candida boidinii.</title>
        <authorList>
            <person name="Osawa F."/>
            <person name="Fujii T."/>
            <person name="Nishida T."/>
            <person name="Tada N."/>
            <person name="Ohnishi T."/>
            <person name="Kobayashi O."/>
            <person name="Komeda T."/>
            <person name="Yoshida S."/>
        </authorList>
    </citation>
    <scope>NUCLEOTIDE SEQUENCE</scope>
</reference>
<dbReference type="EMBL" id="AB440630">
    <property type="protein sequence ID" value="BAI43440.1"/>
    <property type="molecule type" value="Genomic_DNA"/>
</dbReference>
<evidence type="ECO:0000256" key="10">
    <source>
        <dbReference type="PIRSR" id="PIRSR036565-2"/>
    </source>
</evidence>
<gene>
    <name evidence="15" type="primary">PDC1</name>
</gene>
<dbReference type="InterPro" id="IPR000399">
    <property type="entry name" value="TPP-bd_CS"/>
</dbReference>
<dbReference type="InterPro" id="IPR047214">
    <property type="entry name" value="TPP_PDC_IPDC"/>
</dbReference>
<evidence type="ECO:0000256" key="3">
    <source>
        <dbReference type="ARBA" id="ARBA00022723"/>
    </source>
</evidence>
<dbReference type="InterPro" id="IPR047213">
    <property type="entry name" value="TPP_PYR_PDC_IPDC-like"/>
</dbReference>
<evidence type="ECO:0000256" key="6">
    <source>
        <dbReference type="ARBA" id="ARBA00023052"/>
    </source>
</evidence>
<dbReference type="PANTHER" id="PTHR43452:SF30">
    <property type="entry name" value="PYRUVATE DECARBOXYLASE ISOZYME 1-RELATED"/>
    <property type="match status" value="1"/>
</dbReference>
<dbReference type="SUPFAM" id="SSF52467">
    <property type="entry name" value="DHS-like NAD/FAD-binding domain"/>
    <property type="match status" value="1"/>
</dbReference>
<organism evidence="15">
    <name type="scientific">Candida boidinii</name>
    <name type="common">Yeast</name>
    <dbReference type="NCBI Taxonomy" id="5477"/>
    <lineage>
        <taxon>Eukaryota</taxon>
        <taxon>Fungi</taxon>
        <taxon>Dikarya</taxon>
        <taxon>Ascomycota</taxon>
        <taxon>Saccharomycotina</taxon>
        <taxon>Pichiomycetes</taxon>
        <taxon>Pichiales</taxon>
        <taxon>Pichiaceae</taxon>
        <taxon>Ogataea</taxon>
        <taxon>Ogataea/Candida clade</taxon>
    </lineage>
</organism>
<keyword evidence="3 10" id="KW-0479">Metal-binding</keyword>
<evidence type="ECO:0000313" key="15">
    <source>
        <dbReference type="EMBL" id="BAI43440.1"/>
    </source>
</evidence>